<protein>
    <submittedName>
        <fullName evidence="4">DUF1738 domain-containing protein</fullName>
    </submittedName>
</protein>
<feature type="compositionally biased region" description="Basic and acidic residues" evidence="1">
    <location>
        <begin position="303"/>
        <end position="313"/>
    </location>
</feature>
<name>A0A5B0VM99_9GAMM</name>
<comment type="caution">
    <text evidence="4">The sequence shown here is derived from an EMBL/GenBank/DDBJ whole genome shotgun (WGS) entry which is preliminary data.</text>
</comment>
<gene>
    <name evidence="4" type="ORF">FWJ25_01675</name>
</gene>
<dbReference type="InterPro" id="IPR017113">
    <property type="entry name" value="Antirestriction_ArdC"/>
</dbReference>
<keyword evidence="5" id="KW-1185">Reference proteome</keyword>
<dbReference type="InterPro" id="IPR041459">
    <property type="entry name" value="MPTase-PolyVal"/>
</dbReference>
<accession>A0A5B0VM99</accession>
<evidence type="ECO:0000259" key="3">
    <source>
        <dbReference type="Pfam" id="PF18818"/>
    </source>
</evidence>
<dbReference type="GO" id="GO:0003697">
    <property type="term" value="F:single-stranded DNA binding"/>
    <property type="evidence" value="ECO:0007669"/>
    <property type="project" value="InterPro"/>
</dbReference>
<organism evidence="4 5">
    <name type="scientific">Marinobacter salinexigens</name>
    <dbReference type="NCBI Taxonomy" id="2919747"/>
    <lineage>
        <taxon>Bacteria</taxon>
        <taxon>Pseudomonadati</taxon>
        <taxon>Pseudomonadota</taxon>
        <taxon>Gammaproteobacteria</taxon>
        <taxon>Pseudomonadales</taxon>
        <taxon>Marinobacteraceae</taxon>
        <taxon>Marinobacter</taxon>
    </lineage>
</organism>
<feature type="domain" description="Polyvalent protein metallopeptidase" evidence="3">
    <location>
        <begin position="159"/>
        <end position="290"/>
    </location>
</feature>
<dbReference type="Proteomes" id="UP000323161">
    <property type="component" value="Unassembled WGS sequence"/>
</dbReference>
<feature type="region of interest" description="Disordered" evidence="1">
    <location>
        <begin position="1"/>
        <end position="21"/>
    </location>
</feature>
<dbReference type="PIRSF" id="PIRSF037112">
    <property type="entry name" value="Antirestriction_ArdC"/>
    <property type="match status" value="1"/>
</dbReference>
<evidence type="ECO:0000313" key="4">
    <source>
        <dbReference type="EMBL" id="KAA1175870.1"/>
    </source>
</evidence>
<evidence type="ECO:0000256" key="1">
    <source>
        <dbReference type="SAM" id="MobiDB-lite"/>
    </source>
</evidence>
<sequence length="329" mass="37814">MESGAFMSTTTESNSPKLSRPQEKLLSNIIHQMESVTGDWEMPWHNLGKSGTPQNIYSAKNYRGFNKLVLMLKQSEMGYTTPNWGTLRQWNSRRSKVLAGEKAVTLFYPVFRYDKRGNEHLAYFRPFWVFNGNQVSNYNPDHPDLFDGMGLNNDFVLPSVDELIRARKISLSFGGMSAYYNFVQDRISIPAKKKFVGSSTSTANEAFHATLLHEMVHWTGHKSRLNRPHHQHWGDDVYAFEELIAEIGAAFICCDYNITNAPREDHAKYLKSWLRSLNEDMSLLWTAASQAQKAVDYLIGQKEKAPEHDHEEPTDFALEMQPTQSDLFY</sequence>
<dbReference type="EMBL" id="VTUU01000001">
    <property type="protein sequence ID" value="KAA1175870.1"/>
    <property type="molecule type" value="Genomic_DNA"/>
</dbReference>
<evidence type="ECO:0000259" key="2">
    <source>
        <dbReference type="Pfam" id="PF08401"/>
    </source>
</evidence>
<dbReference type="Pfam" id="PF08401">
    <property type="entry name" value="ArdcN"/>
    <property type="match status" value="1"/>
</dbReference>
<feature type="compositionally biased region" description="Polar residues" evidence="1">
    <location>
        <begin position="1"/>
        <end position="17"/>
    </location>
</feature>
<feature type="region of interest" description="Disordered" evidence="1">
    <location>
        <begin position="303"/>
        <end position="329"/>
    </location>
</feature>
<feature type="domain" description="N-terminal" evidence="2">
    <location>
        <begin position="22"/>
        <end position="110"/>
    </location>
</feature>
<dbReference type="AlphaFoldDB" id="A0A5B0VM99"/>
<proteinExistence type="predicted"/>
<reference evidence="4 5" key="1">
    <citation type="submission" date="2019-08" db="EMBL/GenBank/DDBJ databases">
        <title>Marinobacter ZYF650 sp. nov., a marine bacterium isolated from seawater of the Mariana trench.</title>
        <authorList>
            <person name="Ahmad W."/>
        </authorList>
    </citation>
    <scope>NUCLEOTIDE SEQUENCE [LARGE SCALE GENOMIC DNA]</scope>
    <source>
        <strain evidence="4 5">ZYF650</strain>
    </source>
</reference>
<dbReference type="Pfam" id="PF18818">
    <property type="entry name" value="MPTase-PolyVal"/>
    <property type="match status" value="1"/>
</dbReference>
<evidence type="ECO:0000313" key="5">
    <source>
        <dbReference type="Proteomes" id="UP000323161"/>
    </source>
</evidence>
<dbReference type="InterPro" id="IPR013610">
    <property type="entry name" value="ArdC_N"/>
</dbReference>